<accession>A0ABN7AJW2</accession>
<evidence type="ECO:0000256" key="1">
    <source>
        <dbReference type="PROSITE-ProRule" id="PRU00371"/>
    </source>
</evidence>
<keyword evidence="6" id="KW-1185">Reference proteome</keyword>
<keyword evidence="1" id="KW-0539">Nucleus</keyword>
<comment type="subcellular location">
    <subcellularLocation>
        <location evidence="1">Nucleus</location>
    </subcellularLocation>
</comment>
<protein>
    <submittedName>
        <fullName evidence="5">BESS motif</fullName>
    </submittedName>
</protein>
<dbReference type="SMART" id="SM00595">
    <property type="entry name" value="MADF"/>
    <property type="match status" value="1"/>
</dbReference>
<dbReference type="InterPro" id="IPR006578">
    <property type="entry name" value="MADF-dom"/>
</dbReference>
<proteinExistence type="predicted"/>
<evidence type="ECO:0000259" key="3">
    <source>
        <dbReference type="PROSITE" id="PS51029"/>
    </source>
</evidence>
<reference evidence="5 6" key="1">
    <citation type="submission" date="2023-09" db="EMBL/GenBank/DDBJ databases">
        <title>Nesidiocoris tenuis whole genome shotgun sequence.</title>
        <authorList>
            <person name="Shibata T."/>
            <person name="Shimoda M."/>
            <person name="Kobayashi T."/>
            <person name="Uehara T."/>
        </authorList>
    </citation>
    <scope>NUCLEOTIDE SEQUENCE [LARGE SCALE GENOMIC DNA]</scope>
    <source>
        <strain evidence="5 6">Japan</strain>
    </source>
</reference>
<gene>
    <name evidence="5" type="ORF">NTJ_05051</name>
</gene>
<evidence type="ECO:0000259" key="4">
    <source>
        <dbReference type="PROSITE" id="PS51031"/>
    </source>
</evidence>
<organism evidence="5 6">
    <name type="scientific">Nesidiocoris tenuis</name>
    <dbReference type="NCBI Taxonomy" id="355587"/>
    <lineage>
        <taxon>Eukaryota</taxon>
        <taxon>Metazoa</taxon>
        <taxon>Ecdysozoa</taxon>
        <taxon>Arthropoda</taxon>
        <taxon>Hexapoda</taxon>
        <taxon>Insecta</taxon>
        <taxon>Pterygota</taxon>
        <taxon>Neoptera</taxon>
        <taxon>Paraneoptera</taxon>
        <taxon>Hemiptera</taxon>
        <taxon>Heteroptera</taxon>
        <taxon>Panheteroptera</taxon>
        <taxon>Cimicomorpha</taxon>
        <taxon>Miridae</taxon>
        <taxon>Dicyphina</taxon>
        <taxon>Nesidiocoris</taxon>
    </lineage>
</organism>
<dbReference type="InterPro" id="IPR039353">
    <property type="entry name" value="TF_Adf1"/>
</dbReference>
<feature type="compositionally biased region" description="Basic and acidic residues" evidence="2">
    <location>
        <begin position="133"/>
        <end position="143"/>
    </location>
</feature>
<name>A0ABN7AJW2_9HEMI</name>
<feature type="domain" description="MADF" evidence="3">
    <location>
        <begin position="1"/>
        <end position="104"/>
    </location>
</feature>
<evidence type="ECO:0000313" key="6">
    <source>
        <dbReference type="Proteomes" id="UP001307889"/>
    </source>
</evidence>
<dbReference type="PANTHER" id="PTHR12243:SF69">
    <property type="entry name" value="SI:CH73-59F11.3"/>
    <property type="match status" value="1"/>
</dbReference>
<dbReference type="PANTHER" id="PTHR12243">
    <property type="entry name" value="MADF DOMAIN TRANSCRIPTION FACTOR"/>
    <property type="match status" value="1"/>
</dbReference>
<evidence type="ECO:0000313" key="5">
    <source>
        <dbReference type="EMBL" id="BES92243.1"/>
    </source>
</evidence>
<feature type="region of interest" description="Disordered" evidence="2">
    <location>
        <begin position="124"/>
        <end position="143"/>
    </location>
</feature>
<dbReference type="EMBL" id="AP028911">
    <property type="protein sequence ID" value="BES92243.1"/>
    <property type="molecule type" value="Genomic_DNA"/>
</dbReference>
<sequence>MIKRIKKLPELWNPDDPHYRDKIKRRNAWLSIYRGYFPEYDNMSSNDQEEITSYISKKWRNVKDAYLKDLKYNVSKKGGMETRNKPRKRYKYAKILSFLQPVFASTLNDISLMDANLIDRLNQSQGAESYDDGSDKVDDSESEHEIIPLIPMGPSTPKRRRQIKASDSPLYDFYSVASPKDDSPEPDAPPDSPAESVEVNQDKLFFDSLLPMVSDLTDAERLEFRVDLLNMIKNLKSKRTK</sequence>
<dbReference type="Pfam" id="PF10545">
    <property type="entry name" value="MADF_DNA_bdg"/>
    <property type="match status" value="1"/>
</dbReference>
<feature type="domain" description="BESS" evidence="4">
    <location>
        <begin position="199"/>
        <end position="238"/>
    </location>
</feature>
<evidence type="ECO:0000256" key="2">
    <source>
        <dbReference type="SAM" id="MobiDB-lite"/>
    </source>
</evidence>
<dbReference type="Pfam" id="PF02944">
    <property type="entry name" value="BESS"/>
    <property type="match status" value="1"/>
</dbReference>
<dbReference type="InterPro" id="IPR004210">
    <property type="entry name" value="BESS_motif"/>
</dbReference>
<dbReference type="Proteomes" id="UP001307889">
    <property type="component" value="Chromosome 3"/>
</dbReference>
<feature type="region of interest" description="Disordered" evidence="2">
    <location>
        <begin position="174"/>
        <end position="199"/>
    </location>
</feature>
<dbReference type="PROSITE" id="PS51031">
    <property type="entry name" value="BESS"/>
    <property type="match status" value="1"/>
</dbReference>
<dbReference type="PROSITE" id="PS51029">
    <property type="entry name" value="MADF"/>
    <property type="match status" value="1"/>
</dbReference>